<organism evidence="1 2">
    <name type="scientific">Candidatus Nomurabacteria bacterium RIFCSPLOWO2_01_FULL_40_15</name>
    <dbReference type="NCBI Taxonomy" id="1801772"/>
    <lineage>
        <taxon>Bacteria</taxon>
        <taxon>Candidatus Nomuraibacteriota</taxon>
    </lineage>
</organism>
<reference evidence="1 2" key="1">
    <citation type="journal article" date="2016" name="Nat. Commun.">
        <title>Thousands of microbial genomes shed light on interconnected biogeochemical processes in an aquifer system.</title>
        <authorList>
            <person name="Anantharaman K."/>
            <person name="Brown C.T."/>
            <person name="Hug L.A."/>
            <person name="Sharon I."/>
            <person name="Castelle C.J."/>
            <person name="Probst A.J."/>
            <person name="Thomas B.C."/>
            <person name="Singh A."/>
            <person name="Wilkins M.J."/>
            <person name="Karaoz U."/>
            <person name="Brodie E.L."/>
            <person name="Williams K.H."/>
            <person name="Hubbard S.S."/>
            <person name="Banfield J.F."/>
        </authorList>
    </citation>
    <scope>NUCLEOTIDE SEQUENCE [LARGE SCALE GENOMIC DNA]</scope>
</reference>
<proteinExistence type="predicted"/>
<sequence>MSKENARSDSTKNVTEGLAVIRDLRYMTSIGRFDGPIPDFDISAYDFPATFEPETEDQKLQLVEDCEALLGKEKMSPDEFNLFVSKMIDILGGKRLSRDEDGSNMLKDEQRSRTISFGRYQSDRLNFGWIEFGPIWFDRFSHDLRERVDQTGKPEIFTEVTFGFSDYRHLLRPYPAITQHIYLPEEHPLISGKMIALGMNQYDRSLVTSPREITRERLQEICRKVFEVFKNQDAIPVSASSYQ</sequence>
<evidence type="ECO:0000313" key="1">
    <source>
        <dbReference type="EMBL" id="OGI90117.1"/>
    </source>
</evidence>
<dbReference type="Proteomes" id="UP000176814">
    <property type="component" value="Unassembled WGS sequence"/>
</dbReference>
<dbReference type="EMBL" id="MFUW01000021">
    <property type="protein sequence ID" value="OGI90117.1"/>
    <property type="molecule type" value="Genomic_DNA"/>
</dbReference>
<comment type="caution">
    <text evidence="1">The sequence shown here is derived from an EMBL/GenBank/DDBJ whole genome shotgun (WGS) entry which is preliminary data.</text>
</comment>
<gene>
    <name evidence="1" type="ORF">A2911_00425</name>
</gene>
<accession>A0A1F6X7J3</accession>
<protein>
    <submittedName>
        <fullName evidence="1">Uncharacterized protein</fullName>
    </submittedName>
</protein>
<name>A0A1F6X7J3_9BACT</name>
<dbReference type="AlphaFoldDB" id="A0A1F6X7J3"/>
<evidence type="ECO:0000313" key="2">
    <source>
        <dbReference type="Proteomes" id="UP000176814"/>
    </source>
</evidence>